<dbReference type="InterPro" id="IPR036322">
    <property type="entry name" value="WD40_repeat_dom_sf"/>
</dbReference>
<dbReference type="InterPro" id="IPR040132">
    <property type="entry name" value="Tex1/THOC3"/>
</dbReference>
<evidence type="ECO:0000313" key="12">
    <source>
        <dbReference type="EMBL" id="CAF3524242.1"/>
    </source>
</evidence>
<dbReference type="SUPFAM" id="SSF50978">
    <property type="entry name" value="WD40 repeat-like"/>
    <property type="match status" value="1"/>
</dbReference>
<dbReference type="OrthoDB" id="340259at2759"/>
<dbReference type="PROSITE" id="PS50082">
    <property type="entry name" value="WD_REPEATS_2"/>
    <property type="match status" value="2"/>
</dbReference>
<dbReference type="Proteomes" id="UP000663836">
    <property type="component" value="Unassembled WGS sequence"/>
</dbReference>
<comment type="similarity">
    <text evidence="3">Belongs to the THOC3 family.</text>
</comment>
<evidence type="ECO:0000313" key="9">
    <source>
        <dbReference type="EMBL" id="CAF0831818.1"/>
    </source>
</evidence>
<comment type="caution">
    <text evidence="8">The sequence shown here is derived from an EMBL/GenBank/DDBJ whole genome shotgun (WGS) entry which is preliminary data.</text>
</comment>
<name>A0A813RBM6_9BILA</name>
<evidence type="ECO:0000313" key="11">
    <source>
        <dbReference type="EMBL" id="CAF3472871.1"/>
    </source>
</evidence>
<dbReference type="Pfam" id="PF25174">
    <property type="entry name" value="Beta-prop_THOC3"/>
    <property type="match status" value="1"/>
</dbReference>
<feature type="repeat" description="WD" evidence="4">
    <location>
        <begin position="199"/>
        <end position="232"/>
    </location>
</feature>
<dbReference type="Gene3D" id="2.130.10.10">
    <property type="entry name" value="YVTN repeat-like/Quinoprotein amine dehydrogenase"/>
    <property type="match status" value="2"/>
</dbReference>
<evidence type="ECO:0000256" key="4">
    <source>
        <dbReference type="PROSITE-ProRule" id="PRU00221"/>
    </source>
</evidence>
<gene>
    <name evidence="13" type="ORF">FNK824_LOCUS1599</name>
    <name evidence="12" type="ORF">JBS370_LOCUS39</name>
    <name evidence="7" type="ORF">JXQ802_LOCUS3181</name>
    <name evidence="8" type="ORF">JXQ802_LOCUS3242</name>
    <name evidence="11" type="ORF">OTI717_LOCUS43</name>
    <name evidence="5" type="ORF">PYM288_LOCUS2796</name>
    <name evidence="9" type="ORF">RFH988_LOCUS5480</name>
    <name evidence="10" type="ORF">SEV965_LOCUS5325</name>
    <name evidence="6" type="ORF">ZHD862_LOCUS851</name>
</gene>
<dbReference type="EMBL" id="CAJOBE010000084">
    <property type="protein sequence ID" value="CAF3563986.1"/>
    <property type="molecule type" value="Genomic_DNA"/>
</dbReference>
<evidence type="ECO:0000256" key="2">
    <source>
        <dbReference type="ARBA" id="ARBA00022737"/>
    </source>
</evidence>
<dbReference type="Proteomes" id="UP000663823">
    <property type="component" value="Unassembled WGS sequence"/>
</dbReference>
<dbReference type="PANTHER" id="PTHR22839:SF0">
    <property type="entry name" value="THO COMPLEX SUBUNIT 3"/>
    <property type="match status" value="1"/>
</dbReference>
<dbReference type="InterPro" id="IPR015943">
    <property type="entry name" value="WD40/YVTN_repeat-like_dom_sf"/>
</dbReference>
<dbReference type="InterPro" id="IPR001680">
    <property type="entry name" value="WD40_rpt"/>
</dbReference>
<protein>
    <recommendedName>
        <fullName evidence="15">THO complex subunit 3</fullName>
    </recommendedName>
</protein>
<dbReference type="PROSITE" id="PS50294">
    <property type="entry name" value="WD_REPEATS_REGION"/>
    <property type="match status" value="1"/>
</dbReference>
<dbReference type="EMBL" id="CAJNOH010000019">
    <property type="protein sequence ID" value="CAF0764973.1"/>
    <property type="molecule type" value="Genomic_DNA"/>
</dbReference>
<dbReference type="PANTHER" id="PTHR22839">
    <property type="entry name" value="THO COMPLEX SUBUNIT 3 THO3"/>
    <property type="match status" value="1"/>
</dbReference>
<accession>A0A813RBM6</accession>
<dbReference type="Proteomes" id="UP000663854">
    <property type="component" value="Unassembled WGS sequence"/>
</dbReference>
<dbReference type="Proteomes" id="UP000663882">
    <property type="component" value="Unassembled WGS sequence"/>
</dbReference>
<proteinExistence type="inferred from homology"/>
<evidence type="ECO:0000313" key="5">
    <source>
        <dbReference type="EMBL" id="CAF0764973.1"/>
    </source>
</evidence>
<evidence type="ECO:0000313" key="14">
    <source>
        <dbReference type="Proteomes" id="UP000663870"/>
    </source>
</evidence>
<evidence type="ECO:0000313" key="7">
    <source>
        <dbReference type="EMBL" id="CAF0780235.1"/>
    </source>
</evidence>
<feature type="repeat" description="WD" evidence="4">
    <location>
        <begin position="66"/>
        <end position="108"/>
    </location>
</feature>
<evidence type="ECO:0000313" key="6">
    <source>
        <dbReference type="EMBL" id="CAF0770944.1"/>
    </source>
</evidence>
<dbReference type="GO" id="GO:0006406">
    <property type="term" value="P:mRNA export from nucleus"/>
    <property type="evidence" value="ECO:0007669"/>
    <property type="project" value="InterPro"/>
</dbReference>
<evidence type="ECO:0000313" key="13">
    <source>
        <dbReference type="EMBL" id="CAF3563986.1"/>
    </source>
</evidence>
<organism evidence="8 14">
    <name type="scientific">Rotaria sordida</name>
    <dbReference type="NCBI Taxonomy" id="392033"/>
    <lineage>
        <taxon>Eukaryota</taxon>
        <taxon>Metazoa</taxon>
        <taxon>Spiralia</taxon>
        <taxon>Gnathifera</taxon>
        <taxon>Rotifera</taxon>
        <taxon>Eurotatoria</taxon>
        <taxon>Bdelloidea</taxon>
        <taxon>Philodinida</taxon>
        <taxon>Philodinidae</taxon>
        <taxon>Rotaria</taxon>
    </lineage>
</organism>
<evidence type="ECO:0000313" key="8">
    <source>
        <dbReference type="EMBL" id="CAF0781341.1"/>
    </source>
</evidence>
<dbReference type="EMBL" id="CAJNOT010000013">
    <property type="protein sequence ID" value="CAF0770944.1"/>
    <property type="molecule type" value="Genomic_DNA"/>
</dbReference>
<dbReference type="EMBL" id="CAJNOU010000161">
    <property type="protein sequence ID" value="CAF0894781.1"/>
    <property type="molecule type" value="Genomic_DNA"/>
</dbReference>
<dbReference type="Proteomes" id="UP000663889">
    <property type="component" value="Unassembled WGS sequence"/>
</dbReference>
<evidence type="ECO:0000256" key="3">
    <source>
        <dbReference type="ARBA" id="ARBA00046343"/>
    </source>
</evidence>
<dbReference type="EMBL" id="CAJNOL010000042">
    <property type="protein sequence ID" value="CAF0780235.1"/>
    <property type="molecule type" value="Genomic_DNA"/>
</dbReference>
<dbReference type="GO" id="GO:0000445">
    <property type="term" value="C:THO complex part of transcription export complex"/>
    <property type="evidence" value="ECO:0007669"/>
    <property type="project" value="TreeGrafter"/>
</dbReference>
<keyword evidence="14" id="KW-1185">Reference proteome</keyword>
<dbReference type="EMBL" id="CAJOAX010000002">
    <property type="protein sequence ID" value="CAF3472871.1"/>
    <property type="molecule type" value="Genomic_DNA"/>
</dbReference>
<sequence>MATTLETFQSLFNGNTKNKSYRTDSGKVHTIDWNVDGSRLASGSLDKSVVIFAYDGKGSMVKDRTYREHGEEINQLAWHPSVSHYVATASGDRLVKIFDTRTDRSSTTIETKGENINLAWSPDGTTLAVGNKDDLITFIDVKTSRIIREEQFRYEVNEISWDRTGSLFAVTTGHGSVVFFDAPGIQKEKDKPLEELHCLTAHTGNCICLEFDTTGKYFAVGAADASASIWDVAQLVCLTVLTRIEWAVRGLSFGCQSQLLALASEDPYIEIAKVDTGERVYALKCDAQTLAVAWHPKASILAYVQDDDSGSVRLFGVLD</sequence>
<reference evidence="8" key="1">
    <citation type="submission" date="2021-02" db="EMBL/GenBank/DDBJ databases">
        <authorList>
            <person name="Nowell W R."/>
        </authorList>
    </citation>
    <scope>NUCLEOTIDE SEQUENCE</scope>
</reference>
<evidence type="ECO:0000313" key="10">
    <source>
        <dbReference type="EMBL" id="CAF0894781.1"/>
    </source>
</evidence>
<dbReference type="EMBL" id="CAJOBD010000001">
    <property type="protein sequence ID" value="CAF3524242.1"/>
    <property type="molecule type" value="Genomic_DNA"/>
</dbReference>
<dbReference type="AlphaFoldDB" id="A0A813RBM6"/>
<dbReference type="EMBL" id="CAJNOO010000154">
    <property type="protein sequence ID" value="CAF0831818.1"/>
    <property type="molecule type" value="Genomic_DNA"/>
</dbReference>
<keyword evidence="2" id="KW-0677">Repeat</keyword>
<evidence type="ECO:0008006" key="15">
    <source>
        <dbReference type="Google" id="ProtNLM"/>
    </source>
</evidence>
<dbReference type="Proteomes" id="UP000663870">
    <property type="component" value="Unassembled WGS sequence"/>
</dbReference>
<evidence type="ECO:0000256" key="1">
    <source>
        <dbReference type="ARBA" id="ARBA00022574"/>
    </source>
</evidence>
<dbReference type="Proteomes" id="UP000663874">
    <property type="component" value="Unassembled WGS sequence"/>
</dbReference>
<dbReference type="EMBL" id="CAJNOL010000043">
    <property type="protein sequence ID" value="CAF0781341.1"/>
    <property type="molecule type" value="Genomic_DNA"/>
</dbReference>
<dbReference type="SMART" id="SM00320">
    <property type="entry name" value="WD40"/>
    <property type="match status" value="7"/>
</dbReference>
<keyword evidence="1 4" id="KW-0853">WD repeat</keyword>
<dbReference type="Proteomes" id="UP000663864">
    <property type="component" value="Unassembled WGS sequence"/>
</dbReference>